<proteinExistence type="predicted"/>
<feature type="compositionally biased region" description="Polar residues" evidence="2">
    <location>
        <begin position="249"/>
        <end position="262"/>
    </location>
</feature>
<protein>
    <submittedName>
        <fullName evidence="3">Uncharacterized protein</fullName>
    </submittedName>
</protein>
<feature type="region of interest" description="Disordered" evidence="2">
    <location>
        <begin position="313"/>
        <end position="354"/>
    </location>
</feature>
<feature type="region of interest" description="Disordered" evidence="2">
    <location>
        <begin position="394"/>
        <end position="470"/>
    </location>
</feature>
<evidence type="ECO:0000256" key="2">
    <source>
        <dbReference type="SAM" id="MobiDB-lite"/>
    </source>
</evidence>
<dbReference type="OrthoDB" id="5333304at2759"/>
<feature type="compositionally biased region" description="Polar residues" evidence="2">
    <location>
        <begin position="394"/>
        <end position="403"/>
    </location>
</feature>
<feature type="compositionally biased region" description="Polar residues" evidence="2">
    <location>
        <begin position="184"/>
        <end position="199"/>
    </location>
</feature>
<name>A0A7D5UPK8_9HYPO</name>
<feature type="compositionally biased region" description="Basic residues" evidence="2">
    <location>
        <begin position="405"/>
        <end position="417"/>
    </location>
</feature>
<feature type="compositionally biased region" description="Basic and acidic residues" evidence="2">
    <location>
        <begin position="562"/>
        <end position="578"/>
    </location>
</feature>
<dbReference type="EMBL" id="CP058932">
    <property type="protein sequence ID" value="QLI63519.1"/>
    <property type="molecule type" value="Genomic_DNA"/>
</dbReference>
<dbReference type="KEGG" id="mbrn:90967521"/>
<dbReference type="AlphaFoldDB" id="A0A7D5UPK8"/>
<evidence type="ECO:0000256" key="1">
    <source>
        <dbReference type="SAM" id="Coils"/>
    </source>
</evidence>
<reference evidence="3 4" key="1">
    <citation type="submission" date="2020-07" db="EMBL/GenBank/DDBJ databases">
        <title>Telomere length de novo assembly of all 7 chromosomes of the fungus, Metarhizium brunneum, using a novel assembly pipeline.</title>
        <authorList>
            <person name="Saud z."/>
            <person name="Kortsinoglou A."/>
            <person name="Kouvelis V.N."/>
            <person name="Butt T.M."/>
        </authorList>
    </citation>
    <scope>NUCLEOTIDE SEQUENCE [LARGE SCALE GENOMIC DNA]</scope>
    <source>
        <strain evidence="3 4">4556</strain>
    </source>
</reference>
<feature type="compositionally biased region" description="Polar residues" evidence="2">
    <location>
        <begin position="207"/>
        <end position="227"/>
    </location>
</feature>
<feature type="region of interest" description="Disordered" evidence="2">
    <location>
        <begin position="554"/>
        <end position="581"/>
    </location>
</feature>
<evidence type="ECO:0000313" key="4">
    <source>
        <dbReference type="Proteomes" id="UP000510686"/>
    </source>
</evidence>
<dbReference type="Proteomes" id="UP000510686">
    <property type="component" value="Chromosome 1"/>
</dbReference>
<organism evidence="3 4">
    <name type="scientific">Metarhizium brunneum</name>
    <dbReference type="NCBI Taxonomy" id="500148"/>
    <lineage>
        <taxon>Eukaryota</taxon>
        <taxon>Fungi</taxon>
        <taxon>Dikarya</taxon>
        <taxon>Ascomycota</taxon>
        <taxon>Pezizomycotina</taxon>
        <taxon>Sordariomycetes</taxon>
        <taxon>Hypocreomycetidae</taxon>
        <taxon>Hypocreales</taxon>
        <taxon>Clavicipitaceae</taxon>
        <taxon>Metarhizium</taxon>
    </lineage>
</organism>
<gene>
    <name evidence="3" type="ORF">G6M90_00g024040</name>
</gene>
<dbReference type="RefSeq" id="XP_065985588.1">
    <property type="nucleotide sequence ID" value="XM_066129931.1"/>
</dbReference>
<keyword evidence="1" id="KW-0175">Coiled coil</keyword>
<feature type="region of interest" description="Disordered" evidence="2">
    <location>
        <begin position="45"/>
        <end position="109"/>
    </location>
</feature>
<feature type="compositionally biased region" description="Basic and acidic residues" evidence="2">
    <location>
        <begin position="68"/>
        <end position="78"/>
    </location>
</feature>
<sequence length="826" mass="91030">MAQAESVAYAPTGAGLSSTNLSSEEIFEIQQYRRIVQLRDAILSGKHPTLKPPPGSNTSLEPLSLRKTALEPRSEAKQTRGSNGNGDGNGDISSAAFTQPNSGPPELNPIFLEKSESLVRAELQIQRQRLERAIKEEVEQRRAAKNGSAELIPDLDLSDVLSRALVLAQTTSVPITHGENLTANAEATSDSLDDSTFYSSRHDTPESHLTSRIRNQSEGIQTTNSQELDVGEAPQQAKNLSPRPHDDNGGTTTGTCPPQLNEINHLPETASASRPPFASVVPGLNNYVQGASQTRSNVASQSGEKDHLDVEAAKDHEPSNASHHGNNEHLDSRPPSPLVRNHTLQPVAPQPTHPSALSALATASSTVHDTPIVGGRSGMGTLAQVAALRTESNIVISPDSSSQGGKKKGKKKKKRKADRQAPEPEAAPYIKPEPRSPSPLTAPSYLRPTKRPRHEQEPPVNAQHEPRYVQDDGVQYITRQYREEPIPVGYARPAAYHQPQPGDVRYHSGEYYDVRQVRGEDLGPRPAQVEHSTMSYPARATPVSRSISRVMVTDPYPAPSRQYREYRDGPRMTGHTEGDTFIAPSRSAHTRILVDAHGREYIEPLHHSPSRISATSPSRHGEHEVLYERLPPPRAVSRHPAPGPYEDDGVVYASSNQTYVVPRRVVTQPEYVSHDYRDVWKRETSARGPPPHGGFVQVLAPSERRYIEETYGGGQSSMRPVETVRYQLPAEYGRVPSVRPEAQGTTDFRASAHPDGHHEVLQPYMREYRPGQIQEPIVQRGFSARPGDRPLNGQTRAGEEIAFIERPRGATQEIVYADDMRREVYR</sequence>
<feature type="region of interest" description="Disordered" evidence="2">
    <location>
        <begin position="184"/>
        <end position="263"/>
    </location>
</feature>
<feature type="coiled-coil region" evidence="1">
    <location>
        <begin position="120"/>
        <end position="147"/>
    </location>
</feature>
<accession>A0A7D5UPK8</accession>
<evidence type="ECO:0000313" key="3">
    <source>
        <dbReference type="EMBL" id="QLI63519.1"/>
    </source>
</evidence>
<dbReference type="GeneID" id="90967521"/>
<keyword evidence="4" id="KW-1185">Reference proteome</keyword>